<name>A0A5A9N0R5_9TELE</name>
<sequence length="138" mass="15313">MRADRLNEQQIISGERSILWNPPPRSRGTFCPSRIRHSTLLATHHDRQRLANNVKRVSEGPDAGETGENKKQPSSPSECNGHRSQQTGTAARWDPERTKAVLLLIDCKISRASLWDQRKTGADGAGLDTLAERSLSTC</sequence>
<evidence type="ECO:0000256" key="1">
    <source>
        <dbReference type="SAM" id="MobiDB-lite"/>
    </source>
</evidence>
<protein>
    <submittedName>
        <fullName evidence="2">Uncharacterized protein</fullName>
    </submittedName>
</protein>
<proteinExistence type="predicted"/>
<gene>
    <name evidence="2" type="ORF">E1301_Tti013344</name>
</gene>
<evidence type="ECO:0000313" key="3">
    <source>
        <dbReference type="Proteomes" id="UP000324632"/>
    </source>
</evidence>
<comment type="caution">
    <text evidence="2">The sequence shown here is derived from an EMBL/GenBank/DDBJ whole genome shotgun (WGS) entry which is preliminary data.</text>
</comment>
<dbReference type="Proteomes" id="UP000324632">
    <property type="component" value="Chromosome 24"/>
</dbReference>
<keyword evidence="3" id="KW-1185">Reference proteome</keyword>
<evidence type="ECO:0000313" key="2">
    <source>
        <dbReference type="EMBL" id="KAA0702893.1"/>
    </source>
</evidence>
<organism evidence="2 3">
    <name type="scientific">Triplophysa tibetana</name>
    <dbReference type="NCBI Taxonomy" id="1572043"/>
    <lineage>
        <taxon>Eukaryota</taxon>
        <taxon>Metazoa</taxon>
        <taxon>Chordata</taxon>
        <taxon>Craniata</taxon>
        <taxon>Vertebrata</taxon>
        <taxon>Euteleostomi</taxon>
        <taxon>Actinopterygii</taxon>
        <taxon>Neopterygii</taxon>
        <taxon>Teleostei</taxon>
        <taxon>Ostariophysi</taxon>
        <taxon>Cypriniformes</taxon>
        <taxon>Nemacheilidae</taxon>
        <taxon>Triplophysa</taxon>
    </lineage>
</organism>
<feature type="region of interest" description="Disordered" evidence="1">
    <location>
        <begin position="41"/>
        <end position="95"/>
    </location>
</feature>
<dbReference type="AlphaFoldDB" id="A0A5A9N0R5"/>
<accession>A0A5A9N0R5</accession>
<dbReference type="EMBL" id="SOYY01000024">
    <property type="protein sequence ID" value="KAA0702893.1"/>
    <property type="molecule type" value="Genomic_DNA"/>
</dbReference>
<feature type="compositionally biased region" description="Polar residues" evidence="1">
    <location>
        <begin position="72"/>
        <end position="89"/>
    </location>
</feature>
<reference evidence="2 3" key="1">
    <citation type="journal article" date="2019" name="Mol. Ecol. Resour.">
        <title>Chromosome-level genome assembly of Triplophysa tibetana, a fish adapted to the harsh high-altitude environment of the Tibetan Plateau.</title>
        <authorList>
            <person name="Yang X."/>
            <person name="Liu H."/>
            <person name="Ma Z."/>
            <person name="Zou Y."/>
            <person name="Zou M."/>
            <person name="Mao Y."/>
            <person name="Li X."/>
            <person name="Wang H."/>
            <person name="Chen T."/>
            <person name="Wang W."/>
            <person name="Yang R."/>
        </authorList>
    </citation>
    <scope>NUCLEOTIDE SEQUENCE [LARGE SCALE GENOMIC DNA]</scope>
    <source>
        <strain evidence="2">TTIB1903HZAU</strain>
        <tissue evidence="2">Muscle</tissue>
    </source>
</reference>